<accession>A0A382SZS4</accession>
<dbReference type="InterPro" id="IPR012336">
    <property type="entry name" value="Thioredoxin-like_fold"/>
</dbReference>
<feature type="non-terminal residue" evidence="3">
    <location>
        <position position="1"/>
    </location>
</feature>
<dbReference type="SUPFAM" id="SSF52833">
    <property type="entry name" value="Thioredoxin-like"/>
    <property type="match status" value="1"/>
</dbReference>
<reference evidence="3" key="1">
    <citation type="submission" date="2018-05" db="EMBL/GenBank/DDBJ databases">
        <authorList>
            <person name="Lanie J.A."/>
            <person name="Ng W.-L."/>
            <person name="Kazmierczak K.M."/>
            <person name="Andrzejewski T.M."/>
            <person name="Davidsen T.M."/>
            <person name="Wayne K.J."/>
            <person name="Tettelin H."/>
            <person name="Glass J.I."/>
            <person name="Rusch D."/>
            <person name="Podicherti R."/>
            <person name="Tsui H.-C.T."/>
            <person name="Winkler M.E."/>
        </authorList>
    </citation>
    <scope>NUCLEOTIDE SEQUENCE</scope>
</reference>
<dbReference type="PROSITE" id="PS51352">
    <property type="entry name" value="THIOREDOXIN_2"/>
    <property type="match status" value="1"/>
</dbReference>
<name>A0A382SZS4_9ZZZZ</name>
<sequence>PNPDFGDPSGDGGPGGDPDASNPTGPGGFDEPRFNPNFGERKSKPRFNPNFGEKKSKGGFAPPSNTPIPRFDRNKSSSKGGFPKATDEATGFATKTAKSIQPDSHGHDAHAGPWLTSLPTALAQARRQGKLVLIDFTGSDWCPPCIMLHDKVLTQKPFLDYARQNLALVMLDFPRGKSQTVRLANTNQNLAKKYNVSGFPTVILLDGNGRELAREVGLAHQNPAQMIAWLKAKGGGNSHGHAHGDDDAHGGDDGHGGGDAHGDDATGGVAHGETSPVKADDPEELVAIVEPGYEAAPNRFVLANPK</sequence>
<feature type="region of interest" description="Disordered" evidence="1">
    <location>
        <begin position="1"/>
        <end position="89"/>
    </location>
</feature>
<dbReference type="InterPro" id="IPR036249">
    <property type="entry name" value="Thioredoxin-like_sf"/>
</dbReference>
<evidence type="ECO:0000313" key="3">
    <source>
        <dbReference type="EMBL" id="SVD15062.1"/>
    </source>
</evidence>
<evidence type="ECO:0000256" key="1">
    <source>
        <dbReference type="SAM" id="MobiDB-lite"/>
    </source>
</evidence>
<dbReference type="InterPro" id="IPR013766">
    <property type="entry name" value="Thioredoxin_domain"/>
</dbReference>
<dbReference type="Gene3D" id="3.40.30.10">
    <property type="entry name" value="Glutaredoxin"/>
    <property type="match status" value="1"/>
</dbReference>
<dbReference type="Pfam" id="PF13098">
    <property type="entry name" value="Thioredoxin_2"/>
    <property type="match status" value="1"/>
</dbReference>
<dbReference type="CDD" id="cd02947">
    <property type="entry name" value="TRX_family"/>
    <property type="match status" value="1"/>
</dbReference>
<protein>
    <recommendedName>
        <fullName evidence="2">Thioredoxin domain-containing protein</fullName>
    </recommendedName>
</protein>
<feature type="domain" description="Thioredoxin" evidence="2">
    <location>
        <begin position="83"/>
        <end position="235"/>
    </location>
</feature>
<organism evidence="3">
    <name type="scientific">marine metagenome</name>
    <dbReference type="NCBI Taxonomy" id="408172"/>
    <lineage>
        <taxon>unclassified sequences</taxon>
        <taxon>metagenomes</taxon>
        <taxon>ecological metagenomes</taxon>
    </lineage>
</organism>
<proteinExistence type="predicted"/>
<feature type="region of interest" description="Disordered" evidence="1">
    <location>
        <begin position="234"/>
        <end position="283"/>
    </location>
</feature>
<feature type="non-terminal residue" evidence="3">
    <location>
        <position position="306"/>
    </location>
</feature>
<dbReference type="AlphaFoldDB" id="A0A382SZS4"/>
<gene>
    <name evidence="3" type="ORF">METZ01_LOCUS367916</name>
</gene>
<evidence type="ECO:0000259" key="2">
    <source>
        <dbReference type="PROSITE" id="PS51352"/>
    </source>
</evidence>
<dbReference type="EMBL" id="UINC01132629">
    <property type="protein sequence ID" value="SVD15062.1"/>
    <property type="molecule type" value="Genomic_DNA"/>
</dbReference>
<feature type="compositionally biased region" description="Basic and acidic residues" evidence="1">
    <location>
        <begin position="242"/>
        <end position="264"/>
    </location>
</feature>